<name>A0A1Y3BL19_EURMA</name>
<organism evidence="1 2">
    <name type="scientific">Euroglyphus maynei</name>
    <name type="common">Mayne's house dust mite</name>
    <dbReference type="NCBI Taxonomy" id="6958"/>
    <lineage>
        <taxon>Eukaryota</taxon>
        <taxon>Metazoa</taxon>
        <taxon>Ecdysozoa</taxon>
        <taxon>Arthropoda</taxon>
        <taxon>Chelicerata</taxon>
        <taxon>Arachnida</taxon>
        <taxon>Acari</taxon>
        <taxon>Acariformes</taxon>
        <taxon>Sarcoptiformes</taxon>
        <taxon>Astigmata</taxon>
        <taxon>Psoroptidia</taxon>
        <taxon>Analgoidea</taxon>
        <taxon>Pyroglyphidae</taxon>
        <taxon>Pyroglyphinae</taxon>
        <taxon>Euroglyphus</taxon>
    </lineage>
</organism>
<dbReference type="GO" id="GO:0045334">
    <property type="term" value="C:clathrin-coated endocytic vesicle"/>
    <property type="evidence" value="ECO:0007669"/>
    <property type="project" value="TreeGrafter"/>
</dbReference>
<dbReference type="FunFam" id="2.130.10.110:FF:000003">
    <property type="entry name" value="Clathrin heavy chain"/>
    <property type="match status" value="1"/>
</dbReference>
<dbReference type="AlphaFoldDB" id="A0A1Y3BL19"/>
<dbReference type="GO" id="GO:0005938">
    <property type="term" value="C:cell cortex"/>
    <property type="evidence" value="ECO:0007669"/>
    <property type="project" value="TreeGrafter"/>
</dbReference>
<keyword evidence="2" id="KW-1185">Reference proteome</keyword>
<dbReference type="SUPFAM" id="SSF50989">
    <property type="entry name" value="Clathrin heavy-chain terminal domain"/>
    <property type="match status" value="1"/>
</dbReference>
<accession>A0A1Y3BL19</accession>
<evidence type="ECO:0000313" key="2">
    <source>
        <dbReference type="Proteomes" id="UP000194236"/>
    </source>
</evidence>
<dbReference type="GO" id="GO:0006886">
    <property type="term" value="P:intracellular protein transport"/>
    <property type="evidence" value="ECO:0007669"/>
    <property type="project" value="InterPro"/>
</dbReference>
<dbReference type="GO" id="GO:0006898">
    <property type="term" value="P:receptor-mediated endocytosis"/>
    <property type="evidence" value="ECO:0007669"/>
    <property type="project" value="TreeGrafter"/>
</dbReference>
<dbReference type="GO" id="GO:0032051">
    <property type="term" value="F:clathrin light chain binding"/>
    <property type="evidence" value="ECO:0007669"/>
    <property type="project" value="TreeGrafter"/>
</dbReference>
<sequence length="332" mass="37107">MTQTLPIKFQEHLQLTQIGINQSSISFNMLTMESDKFICIREKVGDSSQVVIIDMANPTTPIRRPISADSAIMNPSTKVIALKANRTLQIFNIEMKSMMKAHTMDEEVLFWKWINVKTIALVTETAVHHWSMEGDSTPQKAFDRHASLNGCQIINYRADHQAKWLVLIGISAQSNRVTGAMQLYSVARKVSQPIEGHAAAFTTFKMEGNTEPSNLFCFAARTAAGGKVREFFNVKLHIVEVGTAPTGSKPYPKKQVDVFFPPEAQNDFPIAMQMSPKYDIIYLITKYGYIHLYDVESGTCIYMNRISADTIFVTAPYGPTSGIIGVNRKGQV</sequence>
<dbReference type="InterPro" id="IPR022365">
    <property type="entry name" value="Clathrin_H-chain_propeller_rpt"/>
</dbReference>
<evidence type="ECO:0000313" key="1">
    <source>
        <dbReference type="EMBL" id="OTF79855.1"/>
    </source>
</evidence>
<gene>
    <name evidence="1" type="ORF">BLA29_004066</name>
</gene>
<evidence type="ECO:0008006" key="3">
    <source>
        <dbReference type="Google" id="ProtNLM"/>
    </source>
</evidence>
<proteinExistence type="predicted"/>
<dbReference type="PANTHER" id="PTHR10292">
    <property type="entry name" value="CLATHRIN HEAVY CHAIN RELATED"/>
    <property type="match status" value="1"/>
</dbReference>
<dbReference type="Proteomes" id="UP000194236">
    <property type="component" value="Unassembled WGS sequence"/>
</dbReference>
<dbReference type="Pfam" id="PF01394">
    <property type="entry name" value="Clathrin_propel"/>
    <property type="match status" value="4"/>
</dbReference>
<protein>
    <recommendedName>
        <fullName evidence="3">Clathrin heavy chain 1-like protein</fullName>
    </recommendedName>
</protein>
<dbReference type="GO" id="GO:0030130">
    <property type="term" value="C:clathrin coat of trans-Golgi network vesicle"/>
    <property type="evidence" value="ECO:0007669"/>
    <property type="project" value="InterPro"/>
</dbReference>
<dbReference type="OrthoDB" id="2113814at2759"/>
<dbReference type="GO" id="GO:0030132">
    <property type="term" value="C:clathrin coat of coated pit"/>
    <property type="evidence" value="ECO:0007669"/>
    <property type="project" value="InterPro"/>
</dbReference>
<dbReference type="PANTHER" id="PTHR10292:SF1">
    <property type="entry name" value="CLATHRIN HEAVY CHAIN"/>
    <property type="match status" value="1"/>
</dbReference>
<dbReference type="EMBL" id="MUJZ01021051">
    <property type="protein sequence ID" value="OTF79855.1"/>
    <property type="molecule type" value="Genomic_DNA"/>
</dbReference>
<comment type="caution">
    <text evidence="1">The sequence shown here is derived from an EMBL/GenBank/DDBJ whole genome shotgun (WGS) entry which is preliminary data.</text>
</comment>
<dbReference type="GO" id="GO:0005198">
    <property type="term" value="F:structural molecule activity"/>
    <property type="evidence" value="ECO:0007669"/>
    <property type="project" value="InterPro"/>
</dbReference>
<dbReference type="GO" id="GO:0071439">
    <property type="term" value="C:clathrin complex"/>
    <property type="evidence" value="ECO:0007669"/>
    <property type="project" value="TreeGrafter"/>
</dbReference>
<dbReference type="Gene3D" id="2.130.10.110">
    <property type="entry name" value="Clathrin heavy-chain terminal domain"/>
    <property type="match status" value="1"/>
</dbReference>
<dbReference type="InterPro" id="IPR016025">
    <property type="entry name" value="Clathrin_H-chain_N"/>
</dbReference>
<reference evidence="1 2" key="1">
    <citation type="submission" date="2017-03" db="EMBL/GenBank/DDBJ databases">
        <title>Genome Survey of Euroglyphus maynei.</title>
        <authorList>
            <person name="Arlian L.G."/>
            <person name="Morgan M.S."/>
            <person name="Rider S.D."/>
        </authorList>
    </citation>
    <scope>NUCLEOTIDE SEQUENCE [LARGE SCALE GENOMIC DNA]</scope>
    <source>
        <strain evidence="1">Arlian Lab</strain>
        <tissue evidence="1">Whole body</tissue>
    </source>
</reference>